<evidence type="ECO:0000313" key="2">
    <source>
        <dbReference type="EMBL" id="MBW98641.1"/>
    </source>
</evidence>
<reference evidence="2" key="1">
    <citation type="submission" date="2018-02" db="EMBL/GenBank/DDBJ databases">
        <title>Rhizophora mucronata_Transcriptome.</title>
        <authorList>
            <person name="Meera S.P."/>
            <person name="Sreeshan A."/>
            <person name="Augustine A."/>
        </authorList>
    </citation>
    <scope>NUCLEOTIDE SEQUENCE</scope>
    <source>
        <tissue evidence="2">Leaf</tissue>
    </source>
</reference>
<accession>A0A2P2JYV7</accession>
<keyword evidence="1" id="KW-0812">Transmembrane</keyword>
<proteinExistence type="predicted"/>
<keyword evidence="1" id="KW-1133">Transmembrane helix</keyword>
<keyword evidence="1" id="KW-0472">Membrane</keyword>
<evidence type="ECO:0000256" key="1">
    <source>
        <dbReference type="SAM" id="Phobius"/>
    </source>
</evidence>
<dbReference type="EMBL" id="GGEC01018158">
    <property type="protein sequence ID" value="MBW98641.1"/>
    <property type="molecule type" value="Transcribed_RNA"/>
</dbReference>
<name>A0A2P2JYV7_RHIMU</name>
<sequence>MPILRYNQSIKKCFCFNHFNFYLCAFTVVALALECRALIILTDRGRSKENERDWVEVINLPGLISDRSSKVKKLRSVLSVLAFCGFSFSRERKMVPGKQLPCVL</sequence>
<protein>
    <submittedName>
        <fullName evidence="2">Uncharacterized protein</fullName>
    </submittedName>
</protein>
<feature type="transmembrane region" description="Helical" evidence="1">
    <location>
        <begin position="20"/>
        <end position="42"/>
    </location>
</feature>
<organism evidence="2">
    <name type="scientific">Rhizophora mucronata</name>
    <name type="common">Asiatic mangrove</name>
    <dbReference type="NCBI Taxonomy" id="61149"/>
    <lineage>
        <taxon>Eukaryota</taxon>
        <taxon>Viridiplantae</taxon>
        <taxon>Streptophyta</taxon>
        <taxon>Embryophyta</taxon>
        <taxon>Tracheophyta</taxon>
        <taxon>Spermatophyta</taxon>
        <taxon>Magnoliopsida</taxon>
        <taxon>eudicotyledons</taxon>
        <taxon>Gunneridae</taxon>
        <taxon>Pentapetalae</taxon>
        <taxon>rosids</taxon>
        <taxon>fabids</taxon>
        <taxon>Malpighiales</taxon>
        <taxon>Rhizophoraceae</taxon>
        <taxon>Rhizophora</taxon>
    </lineage>
</organism>
<dbReference type="AlphaFoldDB" id="A0A2P2JYV7"/>